<dbReference type="PANTHER" id="PTHR24413">
    <property type="entry name" value="SPECKLE-TYPE POZ PROTEIN"/>
    <property type="match status" value="1"/>
</dbReference>
<evidence type="ECO:0000259" key="2">
    <source>
        <dbReference type="PROSITE" id="PS50097"/>
    </source>
</evidence>
<dbReference type="EMBL" id="CAJVCH010461442">
    <property type="protein sequence ID" value="CAG7819830.1"/>
    <property type="molecule type" value="Genomic_DNA"/>
</dbReference>
<evidence type="ECO:0000313" key="4">
    <source>
        <dbReference type="Proteomes" id="UP000708208"/>
    </source>
</evidence>
<dbReference type="InterPro" id="IPR000210">
    <property type="entry name" value="BTB/POZ_dom"/>
</dbReference>
<dbReference type="Proteomes" id="UP000708208">
    <property type="component" value="Unassembled WGS sequence"/>
</dbReference>
<evidence type="ECO:0000313" key="3">
    <source>
        <dbReference type="EMBL" id="CAG7819830.1"/>
    </source>
</evidence>
<feature type="region of interest" description="Disordered" evidence="1">
    <location>
        <begin position="1"/>
        <end position="21"/>
    </location>
</feature>
<feature type="non-terminal residue" evidence="3">
    <location>
        <position position="256"/>
    </location>
</feature>
<name>A0A8J2KS37_9HEXA</name>
<gene>
    <name evidence="3" type="ORF">AFUS01_LOCUS30253</name>
</gene>
<dbReference type="CDD" id="cd18186">
    <property type="entry name" value="BTB_POZ_ZBTB_KLHL-like"/>
    <property type="match status" value="1"/>
</dbReference>
<comment type="caution">
    <text evidence="3">The sequence shown here is derived from an EMBL/GenBank/DDBJ whole genome shotgun (WGS) entry which is preliminary data.</text>
</comment>
<protein>
    <recommendedName>
        <fullName evidence="2">BTB domain-containing protein</fullName>
    </recommendedName>
</protein>
<proteinExistence type="predicted"/>
<accession>A0A8J2KS37</accession>
<organism evidence="3 4">
    <name type="scientific">Allacma fusca</name>
    <dbReference type="NCBI Taxonomy" id="39272"/>
    <lineage>
        <taxon>Eukaryota</taxon>
        <taxon>Metazoa</taxon>
        <taxon>Ecdysozoa</taxon>
        <taxon>Arthropoda</taxon>
        <taxon>Hexapoda</taxon>
        <taxon>Collembola</taxon>
        <taxon>Symphypleona</taxon>
        <taxon>Sminthuridae</taxon>
        <taxon>Allacma</taxon>
    </lineage>
</organism>
<dbReference type="OrthoDB" id="6359816at2759"/>
<feature type="non-terminal residue" evidence="3">
    <location>
        <position position="1"/>
    </location>
</feature>
<reference evidence="3" key="1">
    <citation type="submission" date="2021-06" db="EMBL/GenBank/DDBJ databases">
        <authorList>
            <person name="Hodson N. C."/>
            <person name="Mongue J. A."/>
            <person name="Jaron S. K."/>
        </authorList>
    </citation>
    <scope>NUCLEOTIDE SEQUENCE</scope>
</reference>
<dbReference type="AlphaFoldDB" id="A0A8J2KS37"/>
<sequence length="256" mass="28946">ATKTLQEIDTDESNLQEPSPMKISAGYSYEATTQKQMNFGIYLTVIHDNRELVLPLQTSSEPTISQQRTYVTARANAPPIFTFTHSFVWPDVHEEFNNMVTARIGEGKDDLSLRFLIMAYYPNDPQFSNNENCNEELLSEISSKSFGNVRPPFIRHTNSMLNDDKYTDMYLRVGNEDFPAHRIILATTSPVFSALIYNETLLNTSGNLINETGSDPSGPFPMPTVIHIDDDISAETVEEMLRYIYTGKVENLLDLA</sequence>
<feature type="domain" description="BTB" evidence="2">
    <location>
        <begin position="167"/>
        <end position="250"/>
    </location>
</feature>
<keyword evidence="4" id="KW-1185">Reference proteome</keyword>
<dbReference type="PROSITE" id="PS50097">
    <property type="entry name" value="BTB"/>
    <property type="match status" value="1"/>
</dbReference>
<dbReference type="Pfam" id="PF00651">
    <property type="entry name" value="BTB"/>
    <property type="match status" value="1"/>
</dbReference>
<evidence type="ECO:0000256" key="1">
    <source>
        <dbReference type="SAM" id="MobiDB-lite"/>
    </source>
</evidence>